<evidence type="ECO:0000313" key="3">
    <source>
        <dbReference type="Proteomes" id="UP000283832"/>
    </source>
</evidence>
<gene>
    <name evidence="2" type="ORF">D2L64_05340</name>
</gene>
<organism evidence="2 3">
    <name type="scientific">Micromonospora radicis</name>
    <dbReference type="NCBI Taxonomy" id="1894971"/>
    <lineage>
        <taxon>Bacteria</taxon>
        <taxon>Bacillati</taxon>
        <taxon>Actinomycetota</taxon>
        <taxon>Actinomycetes</taxon>
        <taxon>Micromonosporales</taxon>
        <taxon>Micromonosporaceae</taxon>
        <taxon>Micromonospora</taxon>
    </lineage>
</organism>
<keyword evidence="3" id="KW-1185">Reference proteome</keyword>
<feature type="domain" description="DUF4440" evidence="1">
    <location>
        <begin position="19"/>
        <end position="130"/>
    </location>
</feature>
<evidence type="ECO:0000259" key="1">
    <source>
        <dbReference type="Pfam" id="PF14534"/>
    </source>
</evidence>
<dbReference type="Pfam" id="PF14534">
    <property type="entry name" value="DUF4440"/>
    <property type="match status" value="1"/>
</dbReference>
<dbReference type="EMBL" id="QXEC01000003">
    <property type="protein sequence ID" value="RIV40271.1"/>
    <property type="molecule type" value="Genomic_DNA"/>
</dbReference>
<dbReference type="InterPro" id="IPR032710">
    <property type="entry name" value="NTF2-like_dom_sf"/>
</dbReference>
<accession>A0A418MZN3</accession>
<dbReference type="SUPFAM" id="SSF54427">
    <property type="entry name" value="NTF2-like"/>
    <property type="match status" value="1"/>
</dbReference>
<dbReference type="Proteomes" id="UP000283832">
    <property type="component" value="Unassembled WGS sequence"/>
</dbReference>
<evidence type="ECO:0000313" key="2">
    <source>
        <dbReference type="EMBL" id="RIV40271.1"/>
    </source>
</evidence>
<dbReference type="InterPro" id="IPR011944">
    <property type="entry name" value="Steroid_delta5-4_isomerase"/>
</dbReference>
<sequence length="142" mass="14964">MSTGTATASNGPAVDPAEIAALPKRMIETWAAHDADGFADLFVEDGTLILPGRFQQGREAIRAFMAAAFQGPYQGSRVTGQPIEIKPLGPGSVALITEGGVIPAGADELPASAAIRASWILVHRDGRWRLAVYQNCPRDLPA</sequence>
<protein>
    <submittedName>
        <fullName evidence="2">SgcJ/EcaC family oxidoreductase</fullName>
    </submittedName>
</protein>
<name>A0A418MZN3_9ACTN</name>
<dbReference type="NCBIfam" id="TIGR02246">
    <property type="entry name" value="SgcJ/EcaC family oxidoreductase"/>
    <property type="match status" value="1"/>
</dbReference>
<reference evidence="2 3" key="1">
    <citation type="submission" date="2018-08" db="EMBL/GenBank/DDBJ databases">
        <title>Jishengella sp. nov., isolated from a root of Azadirachta indica A. Juss. var. siamensis Valenton.</title>
        <authorList>
            <person name="Kuncharoen N."/>
            <person name="Tanasupawat S."/>
            <person name="Kudo T."/>
            <person name="Ohkuma M."/>
        </authorList>
    </citation>
    <scope>NUCLEOTIDE SEQUENCE [LARGE SCALE GENOMIC DNA]</scope>
    <source>
        <strain evidence="2 3">AZ1-13</strain>
    </source>
</reference>
<comment type="caution">
    <text evidence="2">The sequence shown here is derived from an EMBL/GenBank/DDBJ whole genome shotgun (WGS) entry which is preliminary data.</text>
</comment>
<proteinExistence type="predicted"/>
<dbReference type="OrthoDB" id="582586at2"/>
<dbReference type="Gene3D" id="3.10.450.50">
    <property type="match status" value="1"/>
</dbReference>
<dbReference type="AlphaFoldDB" id="A0A418MZN3"/>
<dbReference type="RefSeq" id="WP_119573565.1">
    <property type="nucleotide sequence ID" value="NZ_QXEC01000003.1"/>
</dbReference>
<dbReference type="InterPro" id="IPR027843">
    <property type="entry name" value="DUF4440"/>
</dbReference>